<dbReference type="NCBIfam" id="NF010022">
    <property type="entry name" value="PRK13499.1-2"/>
    <property type="match status" value="1"/>
</dbReference>
<gene>
    <name evidence="10" type="ORF">HMPREF1536_03941</name>
</gene>
<sequence length="342" mass="36355">MDILIGLLIIAVGSFGQSSSYVPINKVKNWSWESFWLIQGIFAWLVFPYLGALLAIPEGQSLTDLWSAGGSTGALVYGMLWGVGGLTFGLSMRYLGIALGQSIALGTCAGFGTLFPAVFGGTDLFHGDGLILLLGVCVTLAGIAVIGYAGSLRARNMTDEEKKAAVKDFALTKGLLVALLAGVMSACFNLGLESGTPILEKAIASGASELFALNPVILLVTMGGFLTNAVYCIYQNIKNKSGKDYFSVTGKILLNNVLFCALAGVLWYSQFFGLGMGKSYFADSPVMLAFSWSILMSLNVIFSNVWGIVLNEWKGVSRKTIIVLVSGMCILIFSLLLPNLLG</sequence>
<dbReference type="Proteomes" id="UP000033035">
    <property type="component" value="Unassembled WGS sequence"/>
</dbReference>
<keyword evidence="4" id="KW-0762">Sugar transport</keyword>
<feature type="transmembrane region" description="Helical" evidence="9">
    <location>
        <begin position="321"/>
        <end position="341"/>
    </location>
</feature>
<evidence type="ECO:0000256" key="1">
    <source>
        <dbReference type="ARBA" id="ARBA00022448"/>
    </source>
</evidence>
<dbReference type="AlphaFoldDB" id="A0A0F5IYY3"/>
<feature type="transmembrane region" description="Helical" evidence="9">
    <location>
        <begin position="130"/>
        <end position="149"/>
    </location>
</feature>
<evidence type="ECO:0000256" key="4">
    <source>
        <dbReference type="ARBA" id="ARBA00022597"/>
    </source>
</evidence>
<keyword evidence="3" id="KW-0997">Cell inner membrane</keyword>
<evidence type="ECO:0000256" key="3">
    <source>
        <dbReference type="ARBA" id="ARBA00022519"/>
    </source>
</evidence>
<protein>
    <recommendedName>
        <fullName evidence="12">L-rhamnose/proton symporter RhaT</fullName>
    </recommendedName>
</protein>
<keyword evidence="2" id="KW-1003">Cell membrane</keyword>
<name>A0A0F5IYY3_9BACT</name>
<evidence type="ECO:0008006" key="12">
    <source>
        <dbReference type="Google" id="ProtNLM"/>
    </source>
</evidence>
<dbReference type="EMBL" id="AQHW01000020">
    <property type="protein sequence ID" value="KKB50405.1"/>
    <property type="molecule type" value="Genomic_DNA"/>
</dbReference>
<feature type="transmembrane region" description="Helical" evidence="9">
    <location>
        <begin position="170"/>
        <end position="192"/>
    </location>
</feature>
<accession>A0A0F5IYY3</accession>
<keyword evidence="8 9" id="KW-0472">Membrane</keyword>
<evidence type="ECO:0000256" key="2">
    <source>
        <dbReference type="ARBA" id="ARBA00022475"/>
    </source>
</evidence>
<feature type="transmembrane region" description="Helical" evidence="9">
    <location>
        <begin position="212"/>
        <end position="231"/>
    </location>
</feature>
<dbReference type="InterPro" id="IPR004673">
    <property type="entry name" value="L-rhamnose-proton_sym_RhaT"/>
</dbReference>
<organism evidence="10 11">
    <name type="scientific">Parabacteroides gordonii MS-1 = DSM 23371</name>
    <dbReference type="NCBI Taxonomy" id="1203610"/>
    <lineage>
        <taxon>Bacteria</taxon>
        <taxon>Pseudomonadati</taxon>
        <taxon>Bacteroidota</taxon>
        <taxon>Bacteroidia</taxon>
        <taxon>Bacteroidales</taxon>
        <taxon>Tannerellaceae</taxon>
        <taxon>Parabacteroides</taxon>
    </lineage>
</organism>
<keyword evidence="6" id="KW-0769">Symport</keyword>
<evidence type="ECO:0000256" key="5">
    <source>
        <dbReference type="ARBA" id="ARBA00022692"/>
    </source>
</evidence>
<evidence type="ECO:0000256" key="6">
    <source>
        <dbReference type="ARBA" id="ARBA00022847"/>
    </source>
</evidence>
<evidence type="ECO:0000256" key="8">
    <source>
        <dbReference type="ARBA" id="ARBA00023136"/>
    </source>
</evidence>
<evidence type="ECO:0000256" key="7">
    <source>
        <dbReference type="ARBA" id="ARBA00022989"/>
    </source>
</evidence>
<dbReference type="GO" id="GO:0016020">
    <property type="term" value="C:membrane"/>
    <property type="evidence" value="ECO:0007669"/>
    <property type="project" value="InterPro"/>
</dbReference>
<evidence type="ECO:0000313" key="11">
    <source>
        <dbReference type="Proteomes" id="UP000033035"/>
    </source>
</evidence>
<dbReference type="Pfam" id="PF06379">
    <property type="entry name" value="RhaT"/>
    <property type="match status" value="1"/>
</dbReference>
<dbReference type="PATRIC" id="fig|1203610.3.peg.4018"/>
<feature type="transmembrane region" description="Helical" evidence="9">
    <location>
        <begin position="94"/>
        <end position="118"/>
    </location>
</feature>
<dbReference type="HOGENOM" id="CLU_066437_0_0_10"/>
<reference evidence="10 11" key="1">
    <citation type="submission" date="2013-04" db="EMBL/GenBank/DDBJ databases">
        <title>The Genome Sequence of Parabacteroides gordonii DSM 23371.</title>
        <authorList>
            <consortium name="The Broad Institute Genomics Platform"/>
            <person name="Earl A."/>
            <person name="Ward D."/>
            <person name="Feldgarden M."/>
            <person name="Gevers D."/>
            <person name="Martens E."/>
            <person name="Sakamoto M."/>
            <person name="Benno Y."/>
            <person name="Suzuki N."/>
            <person name="Matsunaga N."/>
            <person name="Koshihara K."/>
            <person name="Seki M."/>
            <person name="Komiya H."/>
            <person name="Walker B."/>
            <person name="Young S."/>
            <person name="Zeng Q."/>
            <person name="Gargeya S."/>
            <person name="Fitzgerald M."/>
            <person name="Haas B."/>
            <person name="Abouelleil A."/>
            <person name="Allen A.W."/>
            <person name="Alvarado L."/>
            <person name="Arachchi H.M."/>
            <person name="Berlin A.M."/>
            <person name="Chapman S.B."/>
            <person name="Gainer-Dewar J."/>
            <person name="Goldberg J."/>
            <person name="Griggs A."/>
            <person name="Gujja S."/>
            <person name="Hansen M."/>
            <person name="Howarth C."/>
            <person name="Imamovic A."/>
            <person name="Ireland A."/>
            <person name="Larimer J."/>
            <person name="McCowan C."/>
            <person name="Murphy C."/>
            <person name="Pearson M."/>
            <person name="Poon T.W."/>
            <person name="Priest M."/>
            <person name="Roberts A."/>
            <person name="Saif S."/>
            <person name="Shea T."/>
            <person name="Sisk P."/>
            <person name="Sykes S."/>
            <person name="Wortman J."/>
            <person name="Nusbaum C."/>
            <person name="Birren B."/>
        </authorList>
    </citation>
    <scope>NUCLEOTIDE SEQUENCE [LARGE SCALE GENOMIC DNA]</scope>
    <source>
        <strain evidence="10 11">MS-1</strain>
    </source>
</reference>
<feature type="transmembrane region" description="Helical" evidence="9">
    <location>
        <begin position="36"/>
        <end position="56"/>
    </location>
</feature>
<keyword evidence="5 9" id="KW-0812">Transmembrane</keyword>
<dbReference type="GO" id="GO:0015153">
    <property type="term" value="F:rhamnose transmembrane transporter activity"/>
    <property type="evidence" value="ECO:0007669"/>
    <property type="project" value="InterPro"/>
</dbReference>
<proteinExistence type="predicted"/>
<keyword evidence="11" id="KW-1185">Reference proteome</keyword>
<dbReference type="GO" id="GO:0015293">
    <property type="term" value="F:symporter activity"/>
    <property type="evidence" value="ECO:0007669"/>
    <property type="project" value="UniProtKB-KW"/>
</dbReference>
<evidence type="ECO:0000256" key="9">
    <source>
        <dbReference type="SAM" id="Phobius"/>
    </source>
</evidence>
<feature type="transmembrane region" description="Helical" evidence="9">
    <location>
        <begin position="252"/>
        <end position="269"/>
    </location>
</feature>
<keyword evidence="1" id="KW-0813">Transport</keyword>
<keyword evidence="7 9" id="KW-1133">Transmembrane helix</keyword>
<dbReference type="STRING" id="1203610.HMPREF1536_03941"/>
<feature type="transmembrane region" description="Helical" evidence="9">
    <location>
        <begin position="289"/>
        <end position="309"/>
    </location>
</feature>
<evidence type="ECO:0000313" key="10">
    <source>
        <dbReference type="EMBL" id="KKB50405.1"/>
    </source>
</evidence>
<dbReference type="RefSeq" id="WP_028729519.1">
    <property type="nucleotide sequence ID" value="NZ_KE386763.1"/>
</dbReference>
<comment type="caution">
    <text evidence="10">The sequence shown here is derived from an EMBL/GenBank/DDBJ whole genome shotgun (WGS) entry which is preliminary data.</text>
</comment>